<proteinExistence type="predicted"/>
<reference evidence="1" key="1">
    <citation type="submission" date="2022-05" db="EMBL/GenBank/DDBJ databases">
        <title>The Musa troglodytarum L. genome provides insights into the mechanism of non-climacteric behaviour and enrichment of carotenoids.</title>
        <authorList>
            <person name="Wang J."/>
        </authorList>
    </citation>
    <scope>NUCLEOTIDE SEQUENCE</scope>
    <source>
        <tissue evidence="1">Leaf</tissue>
    </source>
</reference>
<dbReference type="AlphaFoldDB" id="A0A9E7JA81"/>
<sequence length="90" mass="10219">MVNSSLLSKLTPHHRVLTLPRGRLMPCHLRSAIRRRMELSLRSQSRQRRRVEEMASGEDGENLLYRKPALHYVAAAFLTCASETSGMNGN</sequence>
<evidence type="ECO:0000313" key="1">
    <source>
        <dbReference type="EMBL" id="URD73695.1"/>
    </source>
</evidence>
<keyword evidence="2" id="KW-1185">Reference proteome</keyword>
<evidence type="ECO:0000313" key="2">
    <source>
        <dbReference type="Proteomes" id="UP001055439"/>
    </source>
</evidence>
<accession>A0A9E7JA81</accession>
<name>A0A9E7JA81_9LILI</name>
<protein>
    <submittedName>
        <fullName evidence="1">Uncharacterized protein</fullName>
    </submittedName>
</protein>
<gene>
    <name evidence="1" type="ORF">MUK42_34538</name>
</gene>
<dbReference type="EMBL" id="CP097502">
    <property type="protein sequence ID" value="URD73695.1"/>
    <property type="molecule type" value="Genomic_DNA"/>
</dbReference>
<dbReference type="Proteomes" id="UP001055439">
    <property type="component" value="Chromosome 1"/>
</dbReference>
<organism evidence="1 2">
    <name type="scientific">Musa troglodytarum</name>
    <name type="common">fe'i banana</name>
    <dbReference type="NCBI Taxonomy" id="320322"/>
    <lineage>
        <taxon>Eukaryota</taxon>
        <taxon>Viridiplantae</taxon>
        <taxon>Streptophyta</taxon>
        <taxon>Embryophyta</taxon>
        <taxon>Tracheophyta</taxon>
        <taxon>Spermatophyta</taxon>
        <taxon>Magnoliopsida</taxon>
        <taxon>Liliopsida</taxon>
        <taxon>Zingiberales</taxon>
        <taxon>Musaceae</taxon>
        <taxon>Musa</taxon>
    </lineage>
</organism>